<keyword evidence="3" id="KW-1185">Reference proteome</keyword>
<reference evidence="2 3" key="1">
    <citation type="submission" date="2021-06" db="EMBL/GenBank/DDBJ databases">
        <authorList>
            <person name="Palmer J.M."/>
        </authorList>
    </citation>
    <scope>NUCLEOTIDE SEQUENCE [LARGE SCALE GENOMIC DNA]</scope>
    <source>
        <strain evidence="2 3">GA_2019</strain>
        <tissue evidence="2">Muscle</tissue>
    </source>
</reference>
<evidence type="ECO:0000313" key="3">
    <source>
        <dbReference type="Proteomes" id="UP001476798"/>
    </source>
</evidence>
<dbReference type="Proteomes" id="UP001476798">
    <property type="component" value="Unassembled WGS sequence"/>
</dbReference>
<name>A0ABV0P8V8_9TELE</name>
<evidence type="ECO:0000256" key="1">
    <source>
        <dbReference type="SAM" id="MobiDB-lite"/>
    </source>
</evidence>
<organism evidence="2 3">
    <name type="scientific">Goodea atripinnis</name>
    <dbReference type="NCBI Taxonomy" id="208336"/>
    <lineage>
        <taxon>Eukaryota</taxon>
        <taxon>Metazoa</taxon>
        <taxon>Chordata</taxon>
        <taxon>Craniata</taxon>
        <taxon>Vertebrata</taxon>
        <taxon>Euteleostomi</taxon>
        <taxon>Actinopterygii</taxon>
        <taxon>Neopterygii</taxon>
        <taxon>Teleostei</taxon>
        <taxon>Neoteleostei</taxon>
        <taxon>Acanthomorphata</taxon>
        <taxon>Ovalentaria</taxon>
        <taxon>Atherinomorphae</taxon>
        <taxon>Cyprinodontiformes</taxon>
        <taxon>Goodeidae</taxon>
        <taxon>Goodea</taxon>
    </lineage>
</organism>
<sequence>MSKRPSPNECRPGAATRRAPAGSTTLTGHANHLPGKDPKQMWSLVTYCHNHIETGQGTGSVEHKQRRKPFHFLPPILTTAPTAAPNVSTHSGGHYGSWVDTTQTCMGLFSSSQSALSNGTTYVQNNLSYTKLEAQTHSIKIVDQKHSMGAPQSPEMRPFLNLNWAGRSNLTVSTTGLFTEGFWVRRVPGFLEKSRSPLPMALGWWQLAAAISDPLLAAFRYCFPVVDEGSRPDLLLYDWRRPIAATFRCWVSFGGWGILAGLGGCLGGLIEPPVGPIPVRGLSSGCGSQLVCLALRRAEASPGFIRFLELPARSLPGSWTLARSLMCY</sequence>
<dbReference type="EMBL" id="JAHRIO010064477">
    <property type="protein sequence ID" value="MEQ2179883.1"/>
    <property type="molecule type" value="Genomic_DNA"/>
</dbReference>
<accession>A0ABV0P8V8</accession>
<comment type="caution">
    <text evidence="2">The sequence shown here is derived from an EMBL/GenBank/DDBJ whole genome shotgun (WGS) entry which is preliminary data.</text>
</comment>
<proteinExistence type="predicted"/>
<gene>
    <name evidence="2" type="ORF">GOODEAATRI_029793</name>
</gene>
<feature type="region of interest" description="Disordered" evidence="1">
    <location>
        <begin position="1"/>
        <end position="35"/>
    </location>
</feature>
<protein>
    <submittedName>
        <fullName evidence="2">Uncharacterized protein</fullName>
    </submittedName>
</protein>
<evidence type="ECO:0000313" key="2">
    <source>
        <dbReference type="EMBL" id="MEQ2179883.1"/>
    </source>
</evidence>
<feature type="compositionally biased region" description="Low complexity" evidence="1">
    <location>
        <begin position="11"/>
        <end position="25"/>
    </location>
</feature>